<evidence type="ECO:0000313" key="2">
    <source>
        <dbReference type="EMBL" id="VDN03419.1"/>
    </source>
</evidence>
<evidence type="ECO:0000256" key="1">
    <source>
        <dbReference type="SAM" id="MobiDB-lite"/>
    </source>
</evidence>
<evidence type="ECO:0000313" key="4">
    <source>
        <dbReference type="WBParaSite" id="TCLT_0000610801-mRNA-1"/>
    </source>
</evidence>
<dbReference type="Proteomes" id="UP000276776">
    <property type="component" value="Unassembled WGS sequence"/>
</dbReference>
<evidence type="ECO:0000313" key="3">
    <source>
        <dbReference type="Proteomes" id="UP000276776"/>
    </source>
</evidence>
<proteinExistence type="predicted"/>
<reference evidence="2 3" key="2">
    <citation type="submission" date="2018-11" db="EMBL/GenBank/DDBJ databases">
        <authorList>
            <consortium name="Pathogen Informatics"/>
        </authorList>
    </citation>
    <scope>NUCLEOTIDE SEQUENCE [LARGE SCALE GENOMIC DNA]</scope>
</reference>
<keyword evidence="3" id="KW-1185">Reference proteome</keyword>
<dbReference type="EMBL" id="UYYF01004389">
    <property type="protein sequence ID" value="VDN03419.1"/>
    <property type="molecule type" value="Genomic_DNA"/>
</dbReference>
<protein>
    <submittedName>
        <fullName evidence="2 4">Uncharacterized protein</fullName>
    </submittedName>
</protein>
<dbReference type="WBParaSite" id="TCLT_0000610801-mRNA-1">
    <property type="protein sequence ID" value="TCLT_0000610801-mRNA-1"/>
    <property type="gene ID" value="TCLT_0000610801"/>
</dbReference>
<gene>
    <name evidence="2" type="ORF">TCLT_LOCUS6097</name>
</gene>
<dbReference type="AlphaFoldDB" id="A0A0N5D008"/>
<organism evidence="4">
    <name type="scientific">Thelazia callipaeda</name>
    <name type="common">Oriental eyeworm</name>
    <name type="synonym">Parasitic nematode</name>
    <dbReference type="NCBI Taxonomy" id="103827"/>
    <lineage>
        <taxon>Eukaryota</taxon>
        <taxon>Metazoa</taxon>
        <taxon>Ecdysozoa</taxon>
        <taxon>Nematoda</taxon>
        <taxon>Chromadorea</taxon>
        <taxon>Rhabditida</taxon>
        <taxon>Spirurina</taxon>
        <taxon>Spiruromorpha</taxon>
        <taxon>Thelazioidea</taxon>
        <taxon>Thelaziidae</taxon>
        <taxon>Thelazia</taxon>
    </lineage>
</organism>
<name>A0A0N5D008_THECL</name>
<sequence length="78" mass="9093">MLSGKNEESSYMKRTRAISFGNELVSKSQTASSSSEHSKWLAESQSRFRNRSTRNRLIAFEKSALNFELFINKRFVFH</sequence>
<accession>A0A0N5D008</accession>
<feature type="region of interest" description="Disordered" evidence="1">
    <location>
        <begin position="27"/>
        <end position="47"/>
    </location>
</feature>
<reference evidence="4" key="1">
    <citation type="submission" date="2017-02" db="UniProtKB">
        <authorList>
            <consortium name="WormBaseParasite"/>
        </authorList>
    </citation>
    <scope>IDENTIFICATION</scope>
</reference>